<organism evidence="7 8">
    <name type="scientific">Banduia mediterranea</name>
    <dbReference type="NCBI Taxonomy" id="3075609"/>
    <lineage>
        <taxon>Bacteria</taxon>
        <taxon>Pseudomonadati</taxon>
        <taxon>Pseudomonadota</taxon>
        <taxon>Gammaproteobacteria</taxon>
        <taxon>Nevskiales</taxon>
        <taxon>Algiphilaceae</taxon>
        <taxon>Banduia</taxon>
    </lineage>
</organism>
<evidence type="ECO:0000313" key="7">
    <source>
        <dbReference type="EMBL" id="MDT0499099.1"/>
    </source>
</evidence>
<evidence type="ECO:0000256" key="1">
    <source>
        <dbReference type="ARBA" id="ARBA00022723"/>
    </source>
</evidence>
<dbReference type="RefSeq" id="WP_311366507.1">
    <property type="nucleotide sequence ID" value="NZ_JAVRIC010000035.1"/>
</dbReference>
<reference evidence="7 8" key="1">
    <citation type="submission" date="2023-09" db="EMBL/GenBank/DDBJ databases">
        <authorList>
            <person name="Rey-Velasco X."/>
        </authorList>
    </citation>
    <scope>NUCLEOTIDE SEQUENCE [LARGE SCALE GENOMIC DNA]</scope>
    <source>
        <strain evidence="7 8">W345</strain>
    </source>
</reference>
<evidence type="ECO:0000313" key="8">
    <source>
        <dbReference type="Proteomes" id="UP001254608"/>
    </source>
</evidence>
<evidence type="ECO:0000259" key="5">
    <source>
        <dbReference type="Pfam" id="PF01258"/>
    </source>
</evidence>
<feature type="domain" description="Zinc finger DksA/TraR C4-type" evidence="5">
    <location>
        <begin position="78"/>
        <end position="105"/>
    </location>
</feature>
<keyword evidence="2" id="KW-0863">Zinc-finger</keyword>
<keyword evidence="1" id="KW-0479">Metal-binding</keyword>
<protein>
    <submittedName>
        <fullName evidence="7">TraR/DksA family transcriptional regulator</fullName>
    </submittedName>
</protein>
<gene>
    <name evidence="7" type="ORF">RM530_17285</name>
</gene>
<dbReference type="SUPFAM" id="SSF57716">
    <property type="entry name" value="Glucocorticoid receptor-like (DNA-binding domain)"/>
    <property type="match status" value="1"/>
</dbReference>
<comment type="caution">
    <text evidence="7">The sequence shown here is derived from an EMBL/GenBank/DDBJ whole genome shotgun (WGS) entry which is preliminary data.</text>
</comment>
<name>A0ABU2WMI8_9GAMM</name>
<dbReference type="Pfam" id="PF01258">
    <property type="entry name" value="zf-dskA_traR"/>
    <property type="match status" value="1"/>
</dbReference>
<dbReference type="PROSITE" id="PS01102">
    <property type="entry name" value="ZF_DKSA_1"/>
    <property type="match status" value="1"/>
</dbReference>
<keyword evidence="3" id="KW-0862">Zinc</keyword>
<dbReference type="InterPro" id="IPR020458">
    <property type="entry name" value="Znf_DskA_TraR_CS"/>
</dbReference>
<dbReference type="PANTHER" id="PTHR33823:SF4">
    <property type="entry name" value="GENERAL STRESS PROTEIN 16O"/>
    <property type="match status" value="1"/>
</dbReference>
<evidence type="ECO:0000256" key="3">
    <source>
        <dbReference type="ARBA" id="ARBA00022833"/>
    </source>
</evidence>
<feature type="zinc finger region" description="dksA C4-type" evidence="4">
    <location>
        <begin position="81"/>
        <end position="105"/>
    </location>
</feature>
<sequence length="112" mass="12459">MKNPVISRKLALLQSELSDRLERVEMDRGRRNGGLPADFSDQAVQRANDEVLDRLAESTRAELAQIRHALSRLERDEFGVCEVCGGTIEADRLHAVPYATACRHCVQVAQSA</sequence>
<dbReference type="PANTHER" id="PTHR33823">
    <property type="entry name" value="RNA POLYMERASE-BINDING TRANSCRIPTION FACTOR DKSA-RELATED"/>
    <property type="match status" value="1"/>
</dbReference>
<proteinExistence type="predicted"/>
<dbReference type="Gene3D" id="1.20.120.910">
    <property type="entry name" value="DksA, coiled-coil domain"/>
    <property type="match status" value="1"/>
</dbReference>
<keyword evidence="8" id="KW-1185">Reference proteome</keyword>
<accession>A0ABU2WMI8</accession>
<feature type="domain" description="DnaK suppressor protein-like N-terminal" evidence="6">
    <location>
        <begin position="14"/>
        <end position="73"/>
    </location>
</feature>
<dbReference type="SUPFAM" id="SSF109635">
    <property type="entry name" value="DnaK suppressor protein DksA, alpha-hairpin domain"/>
    <property type="match status" value="1"/>
</dbReference>
<evidence type="ECO:0000256" key="2">
    <source>
        <dbReference type="ARBA" id="ARBA00022771"/>
    </source>
</evidence>
<dbReference type="InterPro" id="IPR000962">
    <property type="entry name" value="Znf_DskA_TraR"/>
</dbReference>
<dbReference type="PROSITE" id="PS51128">
    <property type="entry name" value="ZF_DKSA_2"/>
    <property type="match status" value="1"/>
</dbReference>
<dbReference type="InterPro" id="IPR037187">
    <property type="entry name" value="DnaK_N"/>
</dbReference>
<dbReference type="Pfam" id="PF21173">
    <property type="entry name" value="DksA-like_N"/>
    <property type="match status" value="1"/>
</dbReference>
<dbReference type="Proteomes" id="UP001254608">
    <property type="component" value="Unassembled WGS sequence"/>
</dbReference>
<evidence type="ECO:0000256" key="4">
    <source>
        <dbReference type="PROSITE-ProRule" id="PRU00510"/>
    </source>
</evidence>
<evidence type="ECO:0000259" key="6">
    <source>
        <dbReference type="Pfam" id="PF21173"/>
    </source>
</evidence>
<dbReference type="InterPro" id="IPR048487">
    <property type="entry name" value="DksA-like_N"/>
</dbReference>
<dbReference type="EMBL" id="JAVRIC010000035">
    <property type="protein sequence ID" value="MDT0499099.1"/>
    <property type="molecule type" value="Genomic_DNA"/>
</dbReference>